<protein>
    <submittedName>
        <fullName evidence="2">RAD9, HUS1, RAD1-interacting nuclear orphan protein 1</fullName>
    </submittedName>
</protein>
<gene>
    <name evidence="2" type="ORF">APTSU1_000656100</name>
</gene>
<feature type="region of interest" description="Disordered" evidence="1">
    <location>
        <begin position="112"/>
        <end position="131"/>
    </location>
</feature>
<name>A0ABQ0EX30_APOSI</name>
<evidence type="ECO:0000256" key="1">
    <source>
        <dbReference type="SAM" id="MobiDB-lite"/>
    </source>
</evidence>
<feature type="compositionally biased region" description="Polar residues" evidence="1">
    <location>
        <begin position="96"/>
        <end position="107"/>
    </location>
</feature>
<reference evidence="2 3" key="1">
    <citation type="submission" date="2024-08" db="EMBL/GenBank/DDBJ databases">
        <title>The draft genome of Apodemus speciosus.</title>
        <authorList>
            <person name="Nabeshima K."/>
            <person name="Suzuki S."/>
            <person name="Onuma M."/>
        </authorList>
    </citation>
    <scope>NUCLEOTIDE SEQUENCE [LARGE SCALE GENOMIC DNA]</scope>
    <source>
        <strain evidence="2">IB14-021</strain>
    </source>
</reference>
<proteinExistence type="predicted"/>
<organism evidence="2 3">
    <name type="scientific">Apodemus speciosus</name>
    <name type="common">Large Japanese field mouse</name>
    <dbReference type="NCBI Taxonomy" id="105296"/>
    <lineage>
        <taxon>Eukaryota</taxon>
        <taxon>Metazoa</taxon>
        <taxon>Chordata</taxon>
        <taxon>Craniata</taxon>
        <taxon>Vertebrata</taxon>
        <taxon>Euteleostomi</taxon>
        <taxon>Mammalia</taxon>
        <taxon>Eutheria</taxon>
        <taxon>Euarchontoglires</taxon>
        <taxon>Glires</taxon>
        <taxon>Rodentia</taxon>
        <taxon>Myomorpha</taxon>
        <taxon>Muroidea</taxon>
        <taxon>Muridae</taxon>
        <taxon>Murinae</taxon>
        <taxon>Apodemus</taxon>
    </lineage>
</organism>
<keyword evidence="3" id="KW-1185">Reference proteome</keyword>
<accession>A0ABQ0EX30</accession>
<evidence type="ECO:0000313" key="2">
    <source>
        <dbReference type="EMBL" id="GAB1291331.1"/>
    </source>
</evidence>
<dbReference type="Proteomes" id="UP001623349">
    <property type="component" value="Unassembled WGS sequence"/>
</dbReference>
<feature type="region of interest" description="Disordered" evidence="1">
    <location>
        <begin position="18"/>
        <end position="45"/>
    </location>
</feature>
<feature type="compositionally biased region" description="Basic residues" evidence="1">
    <location>
        <begin position="69"/>
        <end position="87"/>
    </location>
</feature>
<dbReference type="PANTHER" id="PTHR35541">
    <property type="entry name" value="RAD9, HUS1, RAD1-INTERACTING NUCLEAR ORPHAN PROTEIN 1"/>
    <property type="match status" value="1"/>
</dbReference>
<sequence>MPPKKRRRQSQKAQLLFHQQPLEGPKHHYESRQQPVTHTVQVPSKPIDQSTVTSWVLPQFDITAESRFPIHRKHHRDQGRHPTRRSTCKFPRLTFESPQSSNSETLLLSNREQPLNSEKDTPRRPLVPLFSPQSGELSVHVPQSLPHVFTPPDLQTPGSSVREDPISPDQKENSLPSCILDPRTPSSPEPGPVLVKDTPEEKYGIKVTWRRRRHLFAYLKERGKLDRSQFLVKTSLDRTDSVHSKAAMGRFLK</sequence>
<dbReference type="InterPro" id="IPR029293">
    <property type="entry name" value="RHNO1"/>
</dbReference>
<dbReference type="Pfam" id="PF15319">
    <property type="entry name" value="RHINO"/>
    <property type="match status" value="1"/>
</dbReference>
<dbReference type="EMBL" id="BAAFST010000006">
    <property type="protein sequence ID" value="GAB1291331.1"/>
    <property type="molecule type" value="Genomic_DNA"/>
</dbReference>
<dbReference type="PANTHER" id="PTHR35541:SF1">
    <property type="entry name" value="RAD9, HUS1, RAD1-INTERACTING NUCLEAR ORPHAN PROTEIN 1"/>
    <property type="match status" value="1"/>
</dbReference>
<evidence type="ECO:0000313" key="3">
    <source>
        <dbReference type="Proteomes" id="UP001623349"/>
    </source>
</evidence>
<comment type="caution">
    <text evidence="2">The sequence shown here is derived from an EMBL/GenBank/DDBJ whole genome shotgun (WGS) entry which is preliminary data.</text>
</comment>
<feature type="compositionally biased region" description="Polar residues" evidence="1">
    <location>
        <begin position="32"/>
        <end position="45"/>
    </location>
</feature>
<feature type="compositionally biased region" description="Basic and acidic residues" evidence="1">
    <location>
        <begin position="161"/>
        <end position="172"/>
    </location>
</feature>
<feature type="region of interest" description="Disordered" evidence="1">
    <location>
        <begin position="143"/>
        <end position="197"/>
    </location>
</feature>
<feature type="region of interest" description="Disordered" evidence="1">
    <location>
        <begin position="69"/>
        <end position="107"/>
    </location>
</feature>